<protein>
    <recommendedName>
        <fullName evidence="9">Mid2 domain-containing protein</fullName>
    </recommendedName>
</protein>
<feature type="transmembrane region" description="Helical" evidence="6">
    <location>
        <begin position="185"/>
        <end position="208"/>
    </location>
</feature>
<keyword evidence="4 6" id="KW-0472">Membrane</keyword>
<sequence length="341" mass="35876">MSSSDFGITYQQDTLSGEVTYYLEVATLYAAEHLDSTLAVAFVTSTGVTLCSDTSTIGLPSASSECTSLGFLLCAEFSCSAAGPTFAGTQDVVATVNTGSITTQVTGNFSLAGISASVSSSTSSSASVSSTATSSSTTTTASSSSTTAASTTTSHATSTSSTTATGTSTTATSTNNNSSSGPSSAVLIGSIVGGVAVVLIALGIFCFFRRSNRHKRRQETELFQVPLPAPSEFHPTDKPADFVAKHKQQQPTGAPVEQQLYYPPNQQQPQSQSQYEAAAAYYAQQQQQYQPQYVAQPSVASVPVVPQPIFYPGYYDEQGQYHYYTPEELAQQQQQQQQQQG</sequence>
<proteinExistence type="predicted"/>
<evidence type="ECO:0008006" key="9">
    <source>
        <dbReference type="Google" id="ProtNLM"/>
    </source>
</evidence>
<name>A0AAD5XF09_9FUNG</name>
<evidence type="ECO:0000256" key="4">
    <source>
        <dbReference type="ARBA" id="ARBA00023136"/>
    </source>
</evidence>
<keyword evidence="8" id="KW-1185">Reference proteome</keyword>
<evidence type="ECO:0000256" key="2">
    <source>
        <dbReference type="ARBA" id="ARBA00022692"/>
    </source>
</evidence>
<evidence type="ECO:0000256" key="1">
    <source>
        <dbReference type="ARBA" id="ARBA00004167"/>
    </source>
</evidence>
<dbReference type="EMBL" id="JADGJH010000329">
    <property type="protein sequence ID" value="KAJ3130995.1"/>
    <property type="molecule type" value="Genomic_DNA"/>
</dbReference>
<evidence type="ECO:0000313" key="7">
    <source>
        <dbReference type="EMBL" id="KAJ3130995.1"/>
    </source>
</evidence>
<accession>A0AAD5XF09</accession>
<dbReference type="CDD" id="cd12087">
    <property type="entry name" value="TM_EGFR-like"/>
    <property type="match status" value="1"/>
</dbReference>
<dbReference type="GO" id="GO:0071944">
    <property type="term" value="C:cell periphery"/>
    <property type="evidence" value="ECO:0007669"/>
    <property type="project" value="UniProtKB-ARBA"/>
</dbReference>
<dbReference type="GO" id="GO:0016020">
    <property type="term" value="C:membrane"/>
    <property type="evidence" value="ECO:0007669"/>
    <property type="project" value="UniProtKB-SubCell"/>
</dbReference>
<comment type="subcellular location">
    <subcellularLocation>
        <location evidence="1">Membrane</location>
        <topology evidence="1">Single-pass membrane protein</topology>
    </subcellularLocation>
</comment>
<keyword evidence="3 6" id="KW-1133">Transmembrane helix</keyword>
<evidence type="ECO:0000256" key="6">
    <source>
        <dbReference type="SAM" id="Phobius"/>
    </source>
</evidence>
<gene>
    <name evidence="7" type="ORF">HK100_007027</name>
</gene>
<dbReference type="InterPro" id="IPR051694">
    <property type="entry name" value="Immunoregulatory_rcpt-like"/>
</dbReference>
<comment type="caution">
    <text evidence="7">The sequence shown here is derived from an EMBL/GenBank/DDBJ whole genome shotgun (WGS) entry which is preliminary data.</text>
</comment>
<dbReference type="PANTHER" id="PTHR15549">
    <property type="entry name" value="PAIRED IMMUNOGLOBULIN-LIKE TYPE 2 RECEPTOR"/>
    <property type="match status" value="1"/>
</dbReference>
<reference evidence="7" key="1">
    <citation type="submission" date="2020-05" db="EMBL/GenBank/DDBJ databases">
        <title>Phylogenomic resolution of chytrid fungi.</title>
        <authorList>
            <person name="Stajich J.E."/>
            <person name="Amses K."/>
            <person name="Simmons R."/>
            <person name="Seto K."/>
            <person name="Myers J."/>
            <person name="Bonds A."/>
            <person name="Quandt C.A."/>
            <person name="Barry K."/>
            <person name="Liu P."/>
            <person name="Grigoriev I."/>
            <person name="Longcore J.E."/>
            <person name="James T.Y."/>
        </authorList>
    </citation>
    <scope>NUCLEOTIDE SEQUENCE</scope>
    <source>
        <strain evidence="7">JEL0513</strain>
    </source>
</reference>
<dbReference type="AlphaFoldDB" id="A0AAD5XF09"/>
<evidence type="ECO:0000313" key="8">
    <source>
        <dbReference type="Proteomes" id="UP001211907"/>
    </source>
</evidence>
<dbReference type="Proteomes" id="UP001211907">
    <property type="component" value="Unassembled WGS sequence"/>
</dbReference>
<keyword evidence="2 6" id="KW-0812">Transmembrane</keyword>
<evidence type="ECO:0000256" key="5">
    <source>
        <dbReference type="SAM" id="MobiDB-lite"/>
    </source>
</evidence>
<evidence type="ECO:0000256" key="3">
    <source>
        <dbReference type="ARBA" id="ARBA00022989"/>
    </source>
</evidence>
<organism evidence="7 8">
    <name type="scientific">Physocladia obscura</name>
    <dbReference type="NCBI Taxonomy" id="109957"/>
    <lineage>
        <taxon>Eukaryota</taxon>
        <taxon>Fungi</taxon>
        <taxon>Fungi incertae sedis</taxon>
        <taxon>Chytridiomycota</taxon>
        <taxon>Chytridiomycota incertae sedis</taxon>
        <taxon>Chytridiomycetes</taxon>
        <taxon>Chytridiales</taxon>
        <taxon>Chytriomycetaceae</taxon>
        <taxon>Physocladia</taxon>
    </lineage>
</organism>
<feature type="region of interest" description="Disordered" evidence="5">
    <location>
        <begin position="120"/>
        <end position="182"/>
    </location>
</feature>